<reference evidence="11 12" key="1">
    <citation type="submission" date="2023-08" db="EMBL/GenBank/DDBJ databases">
        <title>A Necator americanus chromosomal reference genome.</title>
        <authorList>
            <person name="Ilik V."/>
            <person name="Petrzelkova K.J."/>
            <person name="Pardy F."/>
            <person name="Fuh T."/>
            <person name="Niatou-Singa F.S."/>
            <person name="Gouil Q."/>
            <person name="Baker L."/>
            <person name="Ritchie M.E."/>
            <person name="Jex A.R."/>
            <person name="Gazzola D."/>
            <person name="Li H."/>
            <person name="Toshio Fujiwara R."/>
            <person name="Zhan B."/>
            <person name="Aroian R.V."/>
            <person name="Pafco B."/>
            <person name="Schwarz E.M."/>
        </authorList>
    </citation>
    <scope>NUCLEOTIDE SEQUENCE [LARGE SCALE GENOMIC DNA]</scope>
    <source>
        <strain evidence="11 12">Aroian</strain>
        <tissue evidence="11">Whole animal</tissue>
    </source>
</reference>
<protein>
    <recommendedName>
        <fullName evidence="2">RNA-directed RNA polymerase</fullName>
        <ecNumber evidence="2">2.7.7.48</ecNumber>
    </recommendedName>
</protein>
<organism evidence="11 12">
    <name type="scientific">Necator americanus</name>
    <name type="common">Human hookworm</name>
    <dbReference type="NCBI Taxonomy" id="51031"/>
    <lineage>
        <taxon>Eukaryota</taxon>
        <taxon>Metazoa</taxon>
        <taxon>Ecdysozoa</taxon>
        <taxon>Nematoda</taxon>
        <taxon>Chromadorea</taxon>
        <taxon>Rhabditida</taxon>
        <taxon>Rhabditina</taxon>
        <taxon>Rhabditomorpha</taxon>
        <taxon>Strongyloidea</taxon>
        <taxon>Ancylostomatidae</taxon>
        <taxon>Bunostominae</taxon>
        <taxon>Necator</taxon>
    </lineage>
</organism>
<evidence type="ECO:0000256" key="7">
    <source>
        <dbReference type="ARBA" id="ARBA00023158"/>
    </source>
</evidence>
<evidence type="ECO:0000256" key="9">
    <source>
        <dbReference type="SAM" id="MobiDB-lite"/>
    </source>
</evidence>
<dbReference type="InterPro" id="IPR007855">
    <property type="entry name" value="RDRP"/>
</dbReference>
<feature type="region of interest" description="Disordered" evidence="9">
    <location>
        <begin position="83"/>
        <end position="114"/>
    </location>
</feature>
<evidence type="ECO:0000256" key="4">
    <source>
        <dbReference type="ARBA" id="ARBA00022679"/>
    </source>
</evidence>
<dbReference type="InterPro" id="IPR056654">
    <property type="entry name" value="DUF7752"/>
</dbReference>
<dbReference type="PANTHER" id="PTHR23079">
    <property type="entry name" value="RNA-DEPENDENT RNA POLYMERASE"/>
    <property type="match status" value="1"/>
</dbReference>
<evidence type="ECO:0000256" key="6">
    <source>
        <dbReference type="ARBA" id="ARBA00022884"/>
    </source>
</evidence>
<evidence type="ECO:0000256" key="5">
    <source>
        <dbReference type="ARBA" id="ARBA00022695"/>
    </source>
</evidence>
<comment type="catalytic activity">
    <reaction evidence="8">
        <text>RNA(n) + a ribonucleoside 5'-triphosphate = RNA(n+1) + diphosphate</text>
        <dbReference type="Rhea" id="RHEA:21248"/>
        <dbReference type="Rhea" id="RHEA-COMP:14527"/>
        <dbReference type="Rhea" id="RHEA-COMP:17342"/>
        <dbReference type="ChEBI" id="CHEBI:33019"/>
        <dbReference type="ChEBI" id="CHEBI:61557"/>
        <dbReference type="ChEBI" id="CHEBI:140395"/>
        <dbReference type="EC" id="2.7.7.48"/>
    </reaction>
</comment>
<dbReference type="Pfam" id="PF25359">
    <property type="entry name" value="PH_met_RdRP"/>
    <property type="match status" value="1"/>
</dbReference>
<dbReference type="InterPro" id="IPR057493">
    <property type="entry name" value="PH_RdRP-assoc"/>
</dbReference>
<keyword evidence="3" id="KW-0696">RNA-directed RNA polymerase</keyword>
<evidence type="ECO:0000259" key="10">
    <source>
        <dbReference type="PROSITE" id="PS51140"/>
    </source>
</evidence>
<gene>
    <name evidence="11" type="primary">Necator_chrIII.g11183</name>
    <name evidence="11" type="ORF">RB195_010418</name>
</gene>
<dbReference type="EC" id="2.7.7.48" evidence="2"/>
<feature type="domain" description="CUE" evidence="10">
    <location>
        <begin position="4"/>
        <end position="47"/>
    </location>
</feature>
<evidence type="ECO:0000256" key="3">
    <source>
        <dbReference type="ARBA" id="ARBA00022484"/>
    </source>
</evidence>
<dbReference type="Pfam" id="PF05183">
    <property type="entry name" value="RdRP"/>
    <property type="match status" value="1"/>
</dbReference>
<accession>A0ABR1CZ04</accession>
<dbReference type="Pfam" id="PF26253">
    <property type="entry name" value="RdRP_head"/>
    <property type="match status" value="1"/>
</dbReference>
<evidence type="ECO:0000256" key="1">
    <source>
        <dbReference type="ARBA" id="ARBA00005762"/>
    </source>
</evidence>
<evidence type="ECO:0000256" key="2">
    <source>
        <dbReference type="ARBA" id="ARBA00012494"/>
    </source>
</evidence>
<evidence type="ECO:0000256" key="8">
    <source>
        <dbReference type="ARBA" id="ARBA00048744"/>
    </source>
</evidence>
<comment type="similarity">
    <text evidence="1">Belongs to the RdRP family.</text>
</comment>
<dbReference type="Proteomes" id="UP001303046">
    <property type="component" value="Unassembled WGS sequence"/>
</dbReference>
<keyword evidence="5" id="KW-0548">Nucleotidyltransferase</keyword>
<dbReference type="InterPro" id="IPR058752">
    <property type="entry name" value="RDRP_C_head"/>
</dbReference>
<keyword evidence="7" id="KW-0943">RNA-mediated gene silencing</keyword>
<dbReference type="Pfam" id="PF24934">
    <property type="entry name" value="DUF7752"/>
    <property type="match status" value="1"/>
</dbReference>
<comment type="caution">
    <text evidence="11">The sequence shown here is derived from an EMBL/GenBank/DDBJ whole genome shotgun (WGS) entry which is preliminary data.</text>
</comment>
<keyword evidence="6" id="KW-0694">RNA-binding</keyword>
<dbReference type="EMBL" id="JAVFWL010000003">
    <property type="protein sequence ID" value="KAK6743142.1"/>
    <property type="molecule type" value="Genomic_DNA"/>
</dbReference>
<proteinExistence type="inferred from homology"/>
<evidence type="ECO:0000313" key="11">
    <source>
        <dbReference type="EMBL" id="KAK6743142.1"/>
    </source>
</evidence>
<keyword evidence="12" id="KW-1185">Reference proteome</keyword>
<dbReference type="PANTHER" id="PTHR23079:SF55">
    <property type="entry name" value="RNA-DIRECTED RNA POLYMERASE"/>
    <property type="match status" value="1"/>
</dbReference>
<dbReference type="PROSITE" id="PS51140">
    <property type="entry name" value="CUE"/>
    <property type="match status" value="1"/>
</dbReference>
<sequence>MSMDYEATVKYLKCLFPKVSNEELCWAFIESDGNIDRAAGMILDGQYIAVKLQRAQDALHRHETTEAMVCSANRTLGKECTSEGSSIYEDIPESPNPTLAHNKDTSRSNSSSYHSLPYGNCSSTSSVKPFEGDVNHFDDLGSKASQSKTSVPSSLPDLVSEGSDSYTNVSFQHLSDGTAGSTVSISTPSCACNEVRTKATEYRRKGDLKLPMKFIMPTQVGPAAVARGILKRILLQSGCNRFELNRVDPTPRADYEEQAWEYWYHVTLTPEGDEEHDEMVVRFVERFCYFVGGGFHDQILADFPGVKTVFGEVRPQHNNVTLTSMAIGSMPNPGLFFVRGDYVTNYNEISNSFFTNCFGRFGEASFTKQSDLTSQLKVAGMQSFLSFSHFEHDRRYLTLFFAVRLCEREEKMDGLRYAAYKISLPYAAIVQIIIDVGDSHNNTLYLRLKYPPQVWQAVPRTQQCRSKNRRIVNMEQCKEWVRVLKWPGDERSNGCSSEALADCLYLRVTLPKKNEDGNQQPTYHLFSIASRMMQRSSSKIYFGSVFTTRRDLPPDVSVRGVGSFRADYAAKALLSRGATVSDQLLIDTCKSRKEDEMVANHIFFERVRWCMKECSRACEEALENLLCAIDERRVMDLLRAFHKMYTIRVNAMKRWQHGDIRDVKRALPRNCVLVRKVMVTPLRTLFMAPEVMMTNRVVRRFGEENALRCVFRDDSGARLIVKDFVQGPCYDQQSSIVANIVKRTLSHGVEINSRHYHFLAWSNSQMRDHGCYMYASTLDRQTGDVSMTVEDMREWMGDFSSSKNVPKLMSRMGQCFTQAQPTVSISLEEWCVEGDVEGGAGHPETQEPYCFSDGCGRISPSLARRVALALQLEIVPSCYQVRFKGFKGVLAIDPCLDLAKNGPKIVFRRSQMKFKERCDDQTNNVLEVVKYSMPSPVCLNRPLITILDQVTQKQSKRLHKELCSKVHHYLEKELAQLGAMLLDDAVAGDELTLRLNLPINFVRLRQCGISITNEPFLRRILVSVYRYNINNHLSKAKIFLPHSVGRSMYGVFDETGLLQYGQVFIQYSASLKKPDGKLKIYTGPVMITKNPCHVAGDVRMFTAVYQPALAHLFDVVVFPRHGPRPHPDEMAGSDLDGDEYSVIFDPDIHFDHNEEAMTFPKSSPDDFESVPTTDDMVDFFLKYLRQDSIGRMSNAHLILADRKGLFDDICNGIARKCAIAVDFPKSGEPAEPLTVHEQSDIVPDYMFSVIKPMYRSHRLNGQIYRKAKKVEEVLDMTELTKSVFEHDVDQVLCPPGFDPFRGDEFKQAQVRRIRDEYAAKMQQLLDEYGVSDEASIVSGHIVSLKRLATMERDDYSFYHTDRIVELRYTRIYHQYRVFFFEEFGGEATVYQRDPSGKATLRCDENMELKALQWYKVCYADDPRYRPSSPSMSFPWVVWDVLCSYKRNKMLAQATIAPSTHPLADRFSIEMQSDIEKHIDDYEVFCVEICEECEFVRRYNIAYGPRLMYALFVLKRWLTAELFRFCRLTMEHVALLFLQFGLGIAKLPSDLSTVNRIRMFPRKFMWDENVEIVNHSVSDCGVTLMFFLRYLASHQFSMRHFLDLSLRDGRPMPYPVLLRQAIWEPLHQLAFRTYHHIAVSGRFDAIYVGEIIQDWSESESRDPIIVSSSLLRQNYGESPLSAHRILDLLQEWTGVSQIFTRNLYQNRRNDVILVTSVGTATARQRLARLLLLPIDQLRRAIRDEIMPLSVRDESL</sequence>
<dbReference type="InterPro" id="IPR057596">
    <property type="entry name" value="RDRP_core"/>
</dbReference>
<name>A0ABR1CZ04_NECAM</name>
<keyword evidence="4" id="KW-0808">Transferase</keyword>
<evidence type="ECO:0000313" key="12">
    <source>
        <dbReference type="Proteomes" id="UP001303046"/>
    </source>
</evidence>
<dbReference type="InterPro" id="IPR003892">
    <property type="entry name" value="CUE"/>
</dbReference>